<feature type="region of interest" description="Disordered" evidence="1">
    <location>
        <begin position="135"/>
        <end position="156"/>
    </location>
</feature>
<feature type="compositionally biased region" description="Acidic residues" evidence="1">
    <location>
        <begin position="1140"/>
        <end position="1162"/>
    </location>
</feature>
<feature type="region of interest" description="Disordered" evidence="1">
    <location>
        <begin position="1622"/>
        <end position="1676"/>
    </location>
</feature>
<feature type="compositionally biased region" description="Polar residues" evidence="1">
    <location>
        <begin position="523"/>
        <end position="533"/>
    </location>
</feature>
<protein>
    <recommendedName>
        <fullName evidence="4">Telomeric single stranded DNA binding POT1/Cdc13 domain-containing protein</fullName>
    </recommendedName>
</protein>
<comment type="caution">
    <text evidence="2">The sequence shown here is derived from an EMBL/GenBank/DDBJ whole genome shotgun (WGS) entry which is preliminary data.</text>
</comment>
<feature type="compositionally biased region" description="Acidic residues" evidence="1">
    <location>
        <begin position="628"/>
        <end position="638"/>
    </location>
</feature>
<feature type="compositionally biased region" description="Polar residues" evidence="1">
    <location>
        <begin position="1571"/>
        <end position="1582"/>
    </location>
</feature>
<feature type="compositionally biased region" description="Polar residues" evidence="1">
    <location>
        <begin position="1354"/>
        <end position="1381"/>
    </location>
</feature>
<feature type="compositionally biased region" description="Polar residues" evidence="1">
    <location>
        <begin position="1451"/>
        <end position="1483"/>
    </location>
</feature>
<feature type="compositionally biased region" description="Polar residues" evidence="1">
    <location>
        <begin position="452"/>
        <end position="479"/>
    </location>
</feature>
<feature type="region of interest" description="Disordered" evidence="1">
    <location>
        <begin position="220"/>
        <end position="360"/>
    </location>
</feature>
<feature type="compositionally biased region" description="Polar residues" evidence="1">
    <location>
        <begin position="338"/>
        <end position="350"/>
    </location>
</feature>
<sequence length="2035" mass="220889">MSMETIPISSLSPSTALPNGGFKALVTLLWPFSSATGQCALLLADPDARQRYQKGQVRVRFTGPSARQIATSGVGIGDSVQVALVGAQWLTESETALVKTPGKSVDGELMFKNRLHMIVIRNGNELQTIDIDESTQAVSPKPSMLPPSTPVAKSKPRSSFDAYGVAVYSSPAFMKRLRLSEGGTSYSPVPVSEDDDLDIVASRKRRRVSYKNVSEWKFDAREPSPGKEQDTSLEDVDADEEAVAEASVAAETSNGTDAQKSQDEEMQDVESTEFAGQQIAQPEDDAQNAEQHGQESAGSVSLAENAEKEMVVSEANSNAEIQPPSVKKPEEAEVEMRGQQSAEFTKQQGEPQIAEADTTLEVQASTRHMPPPTLPHLNVLPTESELLEQMARNVDRPTTPILQPLLTEGLPLPSPFPTSAQKISSPVFSNATRMSEAAEVAAAETHASSSEQQNPEVPTPVKSVTSSQDVAKTDTNSRNAAKVTEESPVAPELQARKITENDAPLSEPAPPSKIVEADAEFSATPQKSRTITDTYDGYAGETQVVLSSDSEDEDDEDDAAYFDNAPTAGSSPALVEAQINGRSRENRFDDENSAEDESDAGMDSSSDDSDSDVASSVYDSEQIVALQEESDHEELVEEPDWEFLQNKLDQEEAAIRQSREDLTARDGELTEIAEDMHRDEGDDAVMHDDNSEMDDDMLARSDDDSDDDSEGSGYFDRAVMPETEENSSDESEVEIEMVDQSYQPSIRERDMYSHPFGLDGAQASTQTRTALPSQATSAEGSVAGDETIAWRDRDAAVEALAQQAQPHRTAQVHQQPQPRNAPIPLSSRLEVVELLDDSESDEEGEGDADPIVPVQHAKGIPEPDAAQGTISFLPSIEFVNQLLDNKEKDAHLVQTGPATASIRSEIRKISDQASNKTTKWTKFNALKAICKIGVNVTGAADTGNMFAEGVKYRLKEDEVLVSACWKIYNELSNEEKYHTKQPPDMLECLAELEEKRDYCFEGFTDFLKQFRQTYHHLAVDTRKEQTVQQAAPALLEVEPQVTQEVTHEVALPPTMEHKDQQLSAVDEAVVPTAAVIEDNTVTPASPSKMATEELAEAEQPQVEHDDQPSIDAEARPAEVAQPNSAEDILPSGPSPQSQSVDEDSESQSEAAEDEPEAMDVGEDNVQSTSEDVGEHETDPALLEDQSEIDPALLEDQSESESASYQGHEIDPALLQDEEYQHEIDPAILADGNDSPSDGHPIPMQFDDAMSDAPEPDAFSLVDEDEADQPSQREEAATVLDESMTDEPPVLQAGGPSFTQTDEVPLKLEVQPSVETDPELLGTMKTEGAQVEAPPVSTPSPEEIQQIKDEIRPVPSSSFKTLSPSPGIQASQSIAPSATPGNASKLLDQPIEELDLSQVEPSWTSRFSQFSQSRSSRAHTRSETIPDSADEDAIDLVAEGSEESSRAASPEPMTQASQSTQKAANENLVQPSQELGTAFSQFSKQARGPSGLQPQLVTIDETPLPEEDEAADEARSQTGLDDELLADYVQGPSKPAETSTPSKLPSIPSSTPRSTKKPARPLTLFRGRKSVSSRLSVGGSEQQAAEDEVMQDALPGNLTVPAAAEVSNEGPIEAEKQAVEEVMEGTTGVDTEGTTGGTTKSQKQVQTDKDPGLLSDSPAIVDGQSQPAQKAPVDMEATKIVPTSTASKPETSVEQPQVSSVVVQATSNFQLKPTLKPFAEVEASLFGTPIKNKAAALQEPQSAPSQTWRNTLTSKMSDVPLIGSWFTPRRTTAVQKAVTEHKAVTSSTSLLEETPTKAAPEPLTKQTSRQRSISPPPLQRYASQGTSTSLSYFTPLAALHQHLNQQSSLIDIVAVCTTSTTTAERAKSGPKDYYTTFRIVDQPLHEYSTASQNTLGNDQIKDVRIEIFRPFKQSLPKAAPGDVVLLRGFVVRSRGHKNYLLSTAASGWCVWRYDQSPTALDYDGRAEEDDRPVWARKGDTQRITEDGVKEEVTGPPVEIGDEEREKVVMVRSWWENLQKEKTTEEKKDEPDVIMID</sequence>
<feature type="region of interest" description="Disordered" evidence="1">
    <location>
        <begin position="1979"/>
        <end position="1998"/>
    </location>
</feature>
<feature type="compositionally biased region" description="Basic and acidic residues" evidence="1">
    <location>
        <begin position="220"/>
        <end position="230"/>
    </location>
</feature>
<feature type="compositionally biased region" description="Polar residues" evidence="1">
    <location>
        <begin position="762"/>
        <end position="779"/>
    </location>
</feature>
<feature type="compositionally biased region" description="Acidic residues" evidence="1">
    <location>
        <begin position="591"/>
        <end position="611"/>
    </location>
</feature>
<organism evidence="2 3">
    <name type="scientific">Aureobasidium pullulans</name>
    <name type="common">Black yeast</name>
    <name type="synonym">Pullularia pullulans</name>
    <dbReference type="NCBI Taxonomy" id="5580"/>
    <lineage>
        <taxon>Eukaryota</taxon>
        <taxon>Fungi</taxon>
        <taxon>Dikarya</taxon>
        <taxon>Ascomycota</taxon>
        <taxon>Pezizomycotina</taxon>
        <taxon>Dothideomycetes</taxon>
        <taxon>Dothideomycetidae</taxon>
        <taxon>Dothideales</taxon>
        <taxon>Saccotheciaceae</taxon>
        <taxon>Aureobasidium</taxon>
    </lineage>
</organism>
<gene>
    <name evidence="2" type="ORF">D6D01_05215</name>
</gene>
<feature type="compositionally biased region" description="Low complexity" evidence="1">
    <location>
        <begin position="612"/>
        <end position="621"/>
    </location>
</feature>
<dbReference type="InterPro" id="IPR012340">
    <property type="entry name" value="NA-bd_OB-fold"/>
</dbReference>
<feature type="compositionally biased region" description="Acidic residues" evidence="1">
    <location>
        <begin position="231"/>
        <end position="243"/>
    </location>
</feature>
<feature type="compositionally biased region" description="Low complexity" evidence="1">
    <location>
        <begin position="1623"/>
        <end position="1638"/>
    </location>
</feature>
<dbReference type="Gene3D" id="2.40.50.140">
    <property type="entry name" value="Nucleic acid-binding proteins"/>
    <property type="match status" value="1"/>
</dbReference>
<proteinExistence type="predicted"/>
<feature type="region of interest" description="Disordered" evidence="1">
    <location>
        <begin position="431"/>
        <end position="638"/>
    </location>
</feature>
<dbReference type="EMBL" id="QZBD01000190">
    <property type="protein sequence ID" value="THY25054.1"/>
    <property type="molecule type" value="Genomic_DNA"/>
</dbReference>
<feature type="region of interest" description="Disordered" evidence="1">
    <location>
        <begin position="751"/>
        <end position="784"/>
    </location>
</feature>
<feature type="compositionally biased region" description="Basic and acidic residues" evidence="1">
    <location>
        <begin position="1101"/>
        <end position="1116"/>
    </location>
</feature>
<evidence type="ECO:0000313" key="3">
    <source>
        <dbReference type="Proteomes" id="UP000306584"/>
    </source>
</evidence>
<evidence type="ECO:0000313" key="2">
    <source>
        <dbReference type="EMBL" id="THY25054.1"/>
    </source>
</evidence>
<feature type="compositionally biased region" description="Acidic residues" evidence="1">
    <location>
        <begin position="549"/>
        <end position="560"/>
    </location>
</feature>
<dbReference type="Proteomes" id="UP000306584">
    <property type="component" value="Unassembled WGS sequence"/>
</dbReference>
<reference evidence="2 3" key="1">
    <citation type="submission" date="2018-10" db="EMBL/GenBank/DDBJ databases">
        <title>Fifty Aureobasidium pullulans genomes reveal a recombining polyextremotolerant generalist.</title>
        <authorList>
            <person name="Gostincar C."/>
            <person name="Turk M."/>
            <person name="Zajc J."/>
            <person name="Gunde-Cimerman N."/>
        </authorList>
    </citation>
    <scope>NUCLEOTIDE SEQUENCE [LARGE SCALE GENOMIC DNA]</scope>
    <source>
        <strain evidence="2 3">EXF-6604</strain>
    </source>
</reference>
<feature type="compositionally biased region" description="Low complexity" evidence="1">
    <location>
        <begin position="1404"/>
        <end position="1414"/>
    </location>
</feature>
<feature type="compositionally biased region" description="Polar residues" evidence="1">
    <location>
        <begin position="288"/>
        <end position="299"/>
    </location>
</feature>
<feature type="region of interest" description="Disordered" evidence="1">
    <location>
        <begin position="672"/>
        <end position="735"/>
    </location>
</feature>
<feature type="region of interest" description="Disordered" evidence="1">
    <location>
        <begin position="1076"/>
        <end position="1593"/>
    </location>
</feature>
<evidence type="ECO:0008006" key="4">
    <source>
        <dbReference type="Google" id="ProtNLM"/>
    </source>
</evidence>
<feature type="compositionally biased region" description="Acidic residues" evidence="1">
    <location>
        <begin position="722"/>
        <end position="735"/>
    </location>
</feature>
<accession>A0A4S9L927</accession>
<feature type="compositionally biased region" description="Polar residues" evidence="1">
    <location>
        <begin position="1535"/>
        <end position="1552"/>
    </location>
</feature>
<name>A0A4S9L927_AURPU</name>
<feature type="region of interest" description="Disordered" evidence="1">
    <location>
        <begin position="1780"/>
        <end position="1822"/>
    </location>
</feature>
<evidence type="ECO:0000256" key="1">
    <source>
        <dbReference type="SAM" id="MobiDB-lite"/>
    </source>
</evidence>
<feature type="compositionally biased region" description="Polar residues" evidence="1">
    <location>
        <begin position="1803"/>
        <end position="1812"/>
    </location>
</feature>
<feature type="compositionally biased region" description="Low complexity" evidence="1">
    <location>
        <begin position="435"/>
        <end position="451"/>
    </location>
</feature>
<feature type="compositionally biased region" description="Basic and acidic residues" evidence="1">
    <location>
        <begin position="327"/>
        <end position="336"/>
    </location>
</feature>
<feature type="compositionally biased region" description="Basic and acidic residues" evidence="1">
    <location>
        <begin position="672"/>
        <end position="690"/>
    </location>
</feature>
<feature type="compositionally biased region" description="Basic and acidic residues" evidence="1">
    <location>
        <begin position="1979"/>
        <end position="1991"/>
    </location>
</feature>
<dbReference type="SUPFAM" id="SSF50249">
    <property type="entry name" value="Nucleic acid-binding proteins"/>
    <property type="match status" value="1"/>
</dbReference>